<gene>
    <name evidence="5" type="ORF">RY831_11675</name>
</gene>
<dbReference type="PROSITE" id="PS01124">
    <property type="entry name" value="HTH_ARAC_FAMILY_2"/>
    <property type="match status" value="1"/>
</dbReference>
<dbReference type="PANTHER" id="PTHR46796:SF2">
    <property type="entry name" value="TRANSCRIPTIONAL REGULATORY PROTEIN"/>
    <property type="match status" value="1"/>
</dbReference>
<dbReference type="InterPro" id="IPR037923">
    <property type="entry name" value="HTH-like"/>
</dbReference>
<accession>A0ABU6J8Q7</accession>
<dbReference type="Pfam" id="PF02311">
    <property type="entry name" value="AraC_binding"/>
    <property type="match status" value="1"/>
</dbReference>
<dbReference type="InterPro" id="IPR003313">
    <property type="entry name" value="AraC-bd"/>
</dbReference>
<feature type="domain" description="HTH araC/xylS-type" evidence="4">
    <location>
        <begin position="171"/>
        <end position="268"/>
    </location>
</feature>
<evidence type="ECO:0000256" key="3">
    <source>
        <dbReference type="ARBA" id="ARBA00023163"/>
    </source>
</evidence>
<organism evidence="5 6">
    <name type="scientific">Noviherbaspirillum album</name>
    <dbReference type="NCBI Taxonomy" id="3080276"/>
    <lineage>
        <taxon>Bacteria</taxon>
        <taxon>Pseudomonadati</taxon>
        <taxon>Pseudomonadota</taxon>
        <taxon>Betaproteobacteria</taxon>
        <taxon>Burkholderiales</taxon>
        <taxon>Oxalobacteraceae</taxon>
        <taxon>Noviherbaspirillum</taxon>
    </lineage>
</organism>
<dbReference type="SUPFAM" id="SSF51215">
    <property type="entry name" value="Regulatory protein AraC"/>
    <property type="match status" value="1"/>
</dbReference>
<reference evidence="5 6" key="1">
    <citation type="submission" date="2023-10" db="EMBL/GenBank/DDBJ databases">
        <title>Noviherbaspirillum sp. CPCC 100848 genome assembly.</title>
        <authorList>
            <person name="Li X.Y."/>
            <person name="Fang X.M."/>
        </authorList>
    </citation>
    <scope>NUCLEOTIDE SEQUENCE [LARGE SCALE GENOMIC DNA]</scope>
    <source>
        <strain evidence="5 6">CPCC 100848</strain>
    </source>
</reference>
<dbReference type="RefSeq" id="WP_326506525.1">
    <property type="nucleotide sequence ID" value="NZ_JAWIIV010000008.1"/>
</dbReference>
<dbReference type="SMART" id="SM00342">
    <property type="entry name" value="HTH_ARAC"/>
    <property type="match status" value="1"/>
</dbReference>
<dbReference type="Proteomes" id="UP001352263">
    <property type="component" value="Unassembled WGS sequence"/>
</dbReference>
<evidence type="ECO:0000259" key="4">
    <source>
        <dbReference type="PROSITE" id="PS01124"/>
    </source>
</evidence>
<evidence type="ECO:0000256" key="2">
    <source>
        <dbReference type="ARBA" id="ARBA00023125"/>
    </source>
</evidence>
<evidence type="ECO:0000256" key="1">
    <source>
        <dbReference type="ARBA" id="ARBA00023015"/>
    </source>
</evidence>
<dbReference type="EMBL" id="JAWIIV010000008">
    <property type="protein sequence ID" value="MEC4719811.1"/>
    <property type="molecule type" value="Genomic_DNA"/>
</dbReference>
<keyword evidence="1" id="KW-0805">Transcription regulation</keyword>
<comment type="caution">
    <text evidence="5">The sequence shown here is derived from an EMBL/GenBank/DDBJ whole genome shotgun (WGS) entry which is preliminary data.</text>
</comment>
<keyword evidence="6" id="KW-1185">Reference proteome</keyword>
<keyword evidence="2" id="KW-0238">DNA-binding</keyword>
<dbReference type="SUPFAM" id="SSF46689">
    <property type="entry name" value="Homeodomain-like"/>
    <property type="match status" value="2"/>
</dbReference>
<proteinExistence type="predicted"/>
<name>A0ABU6J8Q7_9BURK</name>
<protein>
    <submittedName>
        <fullName evidence="5">AraC family transcriptional regulator</fullName>
    </submittedName>
</protein>
<keyword evidence="3" id="KW-0804">Transcription</keyword>
<evidence type="ECO:0000313" key="5">
    <source>
        <dbReference type="EMBL" id="MEC4719811.1"/>
    </source>
</evidence>
<sequence length="270" mass="28928">MTQADFRMPRCGVAGIHAVEARTRRSFARHTHEQFGLGVIMQGAHTSHSGRGKVEAARGDTITVNPGEVHDGAPVGGAERTWKILYFEPAIVGNISADISEGKSSAYEFSFPVIRSGALAAHFHRLYAAVTGGGMNAQSLLCEESLLLLLADARCARADAGKRLMVPAAIRTARALIDDDPCAAVSLEDLSRVTGLSRFQVVRGFSRALGMTPHAYLIQRRIDAARRMIAHGSPLAEAAAGSGFADQSHMTRIFVRKYGISPRAYADAIS</sequence>
<evidence type="ECO:0000313" key="6">
    <source>
        <dbReference type="Proteomes" id="UP001352263"/>
    </source>
</evidence>
<dbReference type="InterPro" id="IPR050204">
    <property type="entry name" value="AraC_XylS_family_regulators"/>
</dbReference>
<dbReference type="PANTHER" id="PTHR46796">
    <property type="entry name" value="HTH-TYPE TRANSCRIPTIONAL ACTIVATOR RHAS-RELATED"/>
    <property type="match status" value="1"/>
</dbReference>
<dbReference type="Gene3D" id="1.10.10.60">
    <property type="entry name" value="Homeodomain-like"/>
    <property type="match status" value="1"/>
</dbReference>
<dbReference type="Pfam" id="PF12833">
    <property type="entry name" value="HTH_18"/>
    <property type="match status" value="1"/>
</dbReference>
<dbReference type="InterPro" id="IPR018060">
    <property type="entry name" value="HTH_AraC"/>
</dbReference>
<dbReference type="InterPro" id="IPR009057">
    <property type="entry name" value="Homeodomain-like_sf"/>
</dbReference>